<evidence type="ECO:0000313" key="2">
    <source>
        <dbReference type="EMBL" id="AZI43304.1"/>
    </source>
</evidence>
<evidence type="ECO:0000256" key="1">
    <source>
        <dbReference type="SAM" id="SignalP"/>
    </source>
</evidence>
<sequence length="238" mass="25474">MKLLWIALLAASLAAASPTTAQGYEMKSYLNLNGAQPAAFWCDTPERVLAVTQPKGTGGAAQPVTQPVKLLEWAGGDSSVQDYQLGPSDAGAGNLYTALTPAGQKVSQTPRYYVHSSNIENVNDPLYRMTHVNAFKVSAGTFACRYKPQAAFIGATAKHSITVWESGDKVTYSSSNHDGTPGLYLMGGTHSGQHYRWTNNGYTYALTLDDPAATLSVLRGAKVLSKEAFLAYSVSTRK</sequence>
<name>A0A3G8YL38_9DEIO</name>
<keyword evidence="1" id="KW-0732">Signal</keyword>
<feature type="signal peptide" evidence="1">
    <location>
        <begin position="1"/>
        <end position="21"/>
    </location>
</feature>
<feature type="chain" id="PRO_5018140624" evidence="1">
    <location>
        <begin position="22"/>
        <end position="238"/>
    </location>
</feature>
<dbReference type="KEGG" id="dph:EHF33_11585"/>
<keyword evidence="3" id="KW-1185">Reference proteome</keyword>
<gene>
    <name evidence="2" type="ORF">EHF33_11585</name>
</gene>
<reference evidence="2 3" key="1">
    <citation type="submission" date="2018-11" db="EMBL/GenBank/DDBJ databases">
        <title>Deinococcus shelandsis sp. nov., isolated from South Shetland Islands soil of Antarctica.</title>
        <authorList>
            <person name="Tian J."/>
        </authorList>
    </citation>
    <scope>NUCLEOTIDE SEQUENCE [LARGE SCALE GENOMIC DNA]</scope>
    <source>
        <strain evidence="2 3">S14-83T</strain>
    </source>
</reference>
<dbReference type="RefSeq" id="WP_124871592.1">
    <property type="nucleotide sequence ID" value="NZ_CP034183.1"/>
</dbReference>
<proteinExistence type="predicted"/>
<dbReference type="OrthoDB" id="65743at2"/>
<accession>A0A3G8YL38</accession>
<protein>
    <submittedName>
        <fullName evidence="2">Uncharacterized protein</fullName>
    </submittedName>
</protein>
<evidence type="ECO:0000313" key="3">
    <source>
        <dbReference type="Proteomes" id="UP000276417"/>
    </source>
</evidence>
<dbReference type="EMBL" id="CP034183">
    <property type="protein sequence ID" value="AZI43304.1"/>
    <property type="molecule type" value="Genomic_DNA"/>
</dbReference>
<dbReference type="AlphaFoldDB" id="A0A3G8YL38"/>
<organism evidence="2 3">
    <name type="scientific">Deinococcus psychrotolerans</name>
    <dbReference type="NCBI Taxonomy" id="2489213"/>
    <lineage>
        <taxon>Bacteria</taxon>
        <taxon>Thermotogati</taxon>
        <taxon>Deinococcota</taxon>
        <taxon>Deinococci</taxon>
        <taxon>Deinococcales</taxon>
        <taxon>Deinococcaceae</taxon>
        <taxon>Deinococcus</taxon>
    </lineage>
</organism>
<dbReference type="Proteomes" id="UP000276417">
    <property type="component" value="Chromosome 1"/>
</dbReference>